<proteinExistence type="predicted"/>
<reference evidence="1 2" key="1">
    <citation type="submission" date="2020-08" db="EMBL/GenBank/DDBJ databases">
        <title>Genomic Encyclopedia of Type Strains, Phase III (KMG-III): the genomes of soil and plant-associated and newly described type strains.</title>
        <authorList>
            <person name="Whitman W."/>
        </authorList>
    </citation>
    <scope>NUCLEOTIDE SEQUENCE [LARGE SCALE GENOMIC DNA]</scope>
    <source>
        <strain evidence="1 2">CECT 8803</strain>
    </source>
</reference>
<protein>
    <recommendedName>
        <fullName evidence="3">Sulfotransferase family protein</fullName>
    </recommendedName>
</protein>
<comment type="caution">
    <text evidence="1">The sequence shown here is derived from an EMBL/GenBank/DDBJ whole genome shotgun (WGS) entry which is preliminary data.</text>
</comment>
<dbReference type="EMBL" id="JACHXA010000002">
    <property type="protein sequence ID" value="MBB3064575.1"/>
    <property type="molecule type" value="Genomic_DNA"/>
</dbReference>
<name>A0A839SUB4_9PROT</name>
<gene>
    <name evidence="1" type="ORF">FHR98_000847</name>
</gene>
<dbReference type="SUPFAM" id="SSF52540">
    <property type="entry name" value="P-loop containing nucleoside triphosphate hydrolases"/>
    <property type="match status" value="1"/>
</dbReference>
<dbReference type="Gene3D" id="3.40.50.300">
    <property type="entry name" value="P-loop containing nucleotide triphosphate hydrolases"/>
    <property type="match status" value="1"/>
</dbReference>
<sequence>MGATGEACISDVGIRHNLPDRQTAQQCVIVLGPGRSGTSMMSAILGQLGYNMGRRLDPANHEDQDFLEASRPISVLRKKAHPERAQRLETIRQLVRRRDREHEHWGWKDPMSAFYLDAVLPEIGNPLIIALFRDVVATTVSRYKLSRTGLGGGSRRDMPSMDTVLGKVLAYQQRMINLLVDVPHPQYWVSYEKATRNREIFIDDLQVFLGRPISTAQRKAISGLIAPGNRHALS</sequence>
<dbReference type="RefSeq" id="WP_183415387.1">
    <property type="nucleotide sequence ID" value="NZ_JACHXA010000002.1"/>
</dbReference>
<accession>A0A839SUB4</accession>
<evidence type="ECO:0008006" key="3">
    <source>
        <dbReference type="Google" id="ProtNLM"/>
    </source>
</evidence>
<dbReference type="Pfam" id="PF13469">
    <property type="entry name" value="Sulfotransfer_3"/>
    <property type="match status" value="1"/>
</dbReference>
<evidence type="ECO:0000313" key="2">
    <source>
        <dbReference type="Proteomes" id="UP000581135"/>
    </source>
</evidence>
<keyword evidence="2" id="KW-1185">Reference proteome</keyword>
<dbReference type="AlphaFoldDB" id="A0A839SUB4"/>
<evidence type="ECO:0000313" key="1">
    <source>
        <dbReference type="EMBL" id="MBB3064575.1"/>
    </source>
</evidence>
<organism evidence="1 2">
    <name type="scientific">Limibacillus halophilus</name>
    <dbReference type="NCBI Taxonomy" id="1579333"/>
    <lineage>
        <taxon>Bacteria</taxon>
        <taxon>Pseudomonadati</taxon>
        <taxon>Pseudomonadota</taxon>
        <taxon>Alphaproteobacteria</taxon>
        <taxon>Rhodospirillales</taxon>
        <taxon>Rhodovibrionaceae</taxon>
        <taxon>Limibacillus</taxon>
    </lineage>
</organism>
<dbReference type="Proteomes" id="UP000581135">
    <property type="component" value="Unassembled WGS sequence"/>
</dbReference>
<dbReference type="InterPro" id="IPR027417">
    <property type="entry name" value="P-loop_NTPase"/>
</dbReference>